<comment type="caution">
    <text evidence="1">The sequence shown here is derived from an EMBL/GenBank/DDBJ whole genome shotgun (WGS) entry which is preliminary data.</text>
</comment>
<dbReference type="Proteomes" id="UP000238071">
    <property type="component" value="Unassembled WGS sequence"/>
</dbReference>
<gene>
    <name evidence="1" type="ORF">B0F88_11232</name>
</gene>
<sequence length="128" mass="14210">MLTFGLTSALNRVQGRAETITMEADLANMRWELRELWVHRNATGQSFSAGEIENLNPLLLLGGRPNNYSGEFAEAPAGVRSVWYFDTKAKRLVYVFSDGRQVRYRLTSTAKLNRASQGAMGGVDLAPD</sequence>
<protein>
    <submittedName>
        <fullName evidence="1">Uncharacterized protein</fullName>
    </submittedName>
</protein>
<dbReference type="EMBL" id="PTIY01000012">
    <property type="protein sequence ID" value="PPK68200.1"/>
    <property type="molecule type" value="Genomic_DNA"/>
</dbReference>
<accession>A0A2S6GSL1</accession>
<keyword evidence="2" id="KW-1185">Reference proteome</keyword>
<name>A0A2S6GSL1_9GAMM</name>
<evidence type="ECO:0000313" key="2">
    <source>
        <dbReference type="Proteomes" id="UP000238071"/>
    </source>
</evidence>
<dbReference type="AlphaFoldDB" id="A0A2S6GSL1"/>
<evidence type="ECO:0000313" key="1">
    <source>
        <dbReference type="EMBL" id="PPK68200.1"/>
    </source>
</evidence>
<organism evidence="1 2">
    <name type="scientific">Methylobacter tundripaludum</name>
    <dbReference type="NCBI Taxonomy" id="173365"/>
    <lineage>
        <taxon>Bacteria</taxon>
        <taxon>Pseudomonadati</taxon>
        <taxon>Pseudomonadota</taxon>
        <taxon>Gammaproteobacteria</taxon>
        <taxon>Methylococcales</taxon>
        <taxon>Methylococcaceae</taxon>
        <taxon>Methylobacter</taxon>
    </lineage>
</organism>
<reference evidence="1 2" key="1">
    <citation type="submission" date="2018-02" db="EMBL/GenBank/DDBJ databases">
        <title>Subsurface microbial communities from deep shales in Ohio and West Virginia, USA.</title>
        <authorList>
            <person name="Wrighton K."/>
        </authorList>
    </citation>
    <scope>NUCLEOTIDE SEQUENCE [LARGE SCALE GENOMIC DNA]</scope>
    <source>
        <strain evidence="1 2">OWC-G53F</strain>
    </source>
</reference>
<proteinExistence type="predicted"/>